<name>A0A7X0U999_9BURK</name>
<evidence type="ECO:0000313" key="1">
    <source>
        <dbReference type="EMBL" id="MBB6560027.1"/>
    </source>
</evidence>
<evidence type="ECO:0000313" key="2">
    <source>
        <dbReference type="Proteomes" id="UP000575083"/>
    </source>
</evidence>
<reference evidence="1 2" key="1">
    <citation type="submission" date="2020-08" db="EMBL/GenBank/DDBJ databases">
        <title>Functional genomics of gut bacteria from endangered species of beetles.</title>
        <authorList>
            <person name="Carlos-Shanley C."/>
        </authorList>
    </citation>
    <scope>NUCLEOTIDE SEQUENCE [LARGE SCALE GENOMIC DNA]</scope>
    <source>
        <strain evidence="1 2">S00198</strain>
    </source>
</reference>
<gene>
    <name evidence="1" type="ORF">HNP48_002699</name>
</gene>
<keyword evidence="2" id="KW-1185">Reference proteome</keyword>
<protein>
    <submittedName>
        <fullName evidence="1">Uncharacterized protein</fullName>
    </submittedName>
</protein>
<sequence length="154" mass="16721">MDSFGVTFCTVDGELVGRWDMQASRLSAKWLAYCEEILAAGPIVAMNLHGPLAAWRVECVPGRCHFSINGQQLFSCVVLPDGAQAQNAQVLAGSNSPEWKAVLGHLSADRPHLLAVSLLSNGVSQENQEAMLEFVHHFAAAYFQWFRSGGLPPP</sequence>
<organism evidence="1 2">
    <name type="scientific">Acidovorax soli</name>
    <dbReference type="NCBI Taxonomy" id="592050"/>
    <lineage>
        <taxon>Bacteria</taxon>
        <taxon>Pseudomonadati</taxon>
        <taxon>Pseudomonadota</taxon>
        <taxon>Betaproteobacteria</taxon>
        <taxon>Burkholderiales</taxon>
        <taxon>Comamonadaceae</taxon>
        <taxon>Acidovorax</taxon>
    </lineage>
</organism>
<proteinExistence type="predicted"/>
<dbReference type="RefSeq" id="WP_184857597.1">
    <property type="nucleotide sequence ID" value="NZ_JACHLK010000004.1"/>
</dbReference>
<dbReference type="AlphaFoldDB" id="A0A7X0U999"/>
<accession>A0A7X0U999</accession>
<comment type="caution">
    <text evidence="1">The sequence shown here is derived from an EMBL/GenBank/DDBJ whole genome shotgun (WGS) entry which is preliminary data.</text>
</comment>
<dbReference type="EMBL" id="JACHLK010000004">
    <property type="protein sequence ID" value="MBB6560027.1"/>
    <property type="molecule type" value="Genomic_DNA"/>
</dbReference>
<dbReference type="Proteomes" id="UP000575083">
    <property type="component" value="Unassembled WGS sequence"/>
</dbReference>